<feature type="transmembrane region" description="Helical" evidence="3">
    <location>
        <begin position="56"/>
        <end position="76"/>
    </location>
</feature>
<comment type="similarity">
    <text evidence="1 2">Belongs to the BioY family.</text>
</comment>
<evidence type="ECO:0000256" key="1">
    <source>
        <dbReference type="ARBA" id="ARBA00010692"/>
    </source>
</evidence>
<protein>
    <recommendedName>
        <fullName evidence="2">Biotin transporter</fullName>
    </recommendedName>
</protein>
<keyword evidence="2" id="KW-1003">Cell membrane</keyword>
<name>A0ABN4CEN5_9CORY</name>
<keyword evidence="2 3" id="KW-0472">Membrane</keyword>
<dbReference type="PANTHER" id="PTHR34295">
    <property type="entry name" value="BIOTIN TRANSPORTER BIOY"/>
    <property type="match status" value="1"/>
</dbReference>
<dbReference type="PIRSF" id="PIRSF016661">
    <property type="entry name" value="BioY"/>
    <property type="match status" value="1"/>
</dbReference>
<dbReference type="Pfam" id="PF02632">
    <property type="entry name" value="BioY"/>
    <property type="match status" value="1"/>
</dbReference>
<evidence type="ECO:0000256" key="3">
    <source>
        <dbReference type="SAM" id="Phobius"/>
    </source>
</evidence>
<gene>
    <name evidence="4" type="ORF">CCASEI_06305</name>
</gene>
<dbReference type="Proteomes" id="UP000019226">
    <property type="component" value="Chromosome"/>
</dbReference>
<proteinExistence type="inferred from homology"/>
<dbReference type="RefSeq" id="WP_006821762.1">
    <property type="nucleotide sequence ID" value="NZ_CP004350.1"/>
</dbReference>
<keyword evidence="3" id="KW-1133">Transmembrane helix</keyword>
<reference evidence="5" key="1">
    <citation type="submission" date="2013-02" db="EMBL/GenBank/DDBJ databases">
        <title>The complete genome sequence of Corynebacterium casei LMG S-19264 (=DSM 44701).</title>
        <authorList>
            <person name="Ruckert C."/>
            <person name="Albersmeier A."/>
            <person name="Kalinowski J."/>
        </authorList>
    </citation>
    <scope>NUCLEOTIDE SEQUENCE [LARGE SCALE GENOMIC DNA]</scope>
    <source>
        <strain evidence="5">LMG S-19264</strain>
    </source>
</reference>
<comment type="subcellular location">
    <subcellularLocation>
        <location evidence="2">Cell membrane</location>
        <topology evidence="2">Multi-pass membrane protein</topology>
    </subcellularLocation>
</comment>
<dbReference type="Gene3D" id="1.10.1760.20">
    <property type="match status" value="1"/>
</dbReference>
<feature type="transmembrane region" description="Helical" evidence="3">
    <location>
        <begin position="12"/>
        <end position="35"/>
    </location>
</feature>
<dbReference type="EMBL" id="CP004350">
    <property type="protein sequence ID" value="AHI19837.1"/>
    <property type="molecule type" value="Genomic_DNA"/>
</dbReference>
<evidence type="ECO:0000313" key="4">
    <source>
        <dbReference type="EMBL" id="AHI19837.1"/>
    </source>
</evidence>
<dbReference type="InterPro" id="IPR003784">
    <property type="entry name" value="BioY"/>
</dbReference>
<feature type="transmembrane region" description="Helical" evidence="3">
    <location>
        <begin position="88"/>
        <end position="106"/>
    </location>
</feature>
<sequence length="200" mass="20463">MKKNSVATDLAYVAVFTTLIIVLAFVAIPVGTAGVPIVVQNSALILTGLIIGGRRGLYVGLLFLTIGLALPVLAGGGTTLRALAGPTAGYIIGYVFSPAIAGLIAYRAPRKKIGMVAVFIVAAFAGLFTQYVFGAIGLMVRSGLGVVEAIAAQLAFIPAASIEMTVVIIIALGVHAAFPDLIRRQPKKAAPAQSQAMATS</sequence>
<accession>A0ABN4CEN5</accession>
<feature type="transmembrane region" description="Helical" evidence="3">
    <location>
        <begin position="150"/>
        <end position="178"/>
    </location>
</feature>
<feature type="transmembrane region" description="Helical" evidence="3">
    <location>
        <begin position="113"/>
        <end position="138"/>
    </location>
</feature>
<dbReference type="GeneID" id="82877411"/>
<keyword evidence="5" id="KW-1185">Reference proteome</keyword>
<dbReference type="PANTHER" id="PTHR34295:SF1">
    <property type="entry name" value="BIOTIN TRANSPORTER BIOY"/>
    <property type="match status" value="1"/>
</dbReference>
<evidence type="ECO:0000313" key="5">
    <source>
        <dbReference type="Proteomes" id="UP000019226"/>
    </source>
</evidence>
<keyword evidence="3" id="KW-0812">Transmembrane</keyword>
<evidence type="ECO:0000256" key="2">
    <source>
        <dbReference type="PIRNR" id="PIRNR016661"/>
    </source>
</evidence>
<keyword evidence="2" id="KW-0813">Transport</keyword>
<organism evidence="4 5">
    <name type="scientific">Corynebacterium casei LMG S-19264</name>
    <dbReference type="NCBI Taxonomy" id="1285583"/>
    <lineage>
        <taxon>Bacteria</taxon>
        <taxon>Bacillati</taxon>
        <taxon>Actinomycetota</taxon>
        <taxon>Actinomycetes</taxon>
        <taxon>Mycobacteriales</taxon>
        <taxon>Corynebacteriaceae</taxon>
        <taxon>Corynebacterium</taxon>
    </lineage>
</organism>